<proteinExistence type="predicted"/>
<organism evidence="3 4">
    <name type="scientific">Cohnella ginsengisoli</name>
    <dbReference type="NCBI Taxonomy" id="425004"/>
    <lineage>
        <taxon>Bacteria</taxon>
        <taxon>Bacillati</taxon>
        <taxon>Bacillota</taxon>
        <taxon>Bacilli</taxon>
        <taxon>Bacillales</taxon>
        <taxon>Paenibacillaceae</taxon>
        <taxon>Cohnella</taxon>
    </lineage>
</organism>
<dbReference type="EMBL" id="JAPDHZ010000003">
    <property type="protein sequence ID" value="MDG0792016.1"/>
    <property type="molecule type" value="Genomic_DNA"/>
</dbReference>
<feature type="region of interest" description="Disordered" evidence="1">
    <location>
        <begin position="22"/>
        <end position="84"/>
    </location>
</feature>
<evidence type="ECO:0000256" key="1">
    <source>
        <dbReference type="SAM" id="MobiDB-lite"/>
    </source>
</evidence>
<feature type="compositionally biased region" description="Low complexity" evidence="1">
    <location>
        <begin position="40"/>
        <end position="84"/>
    </location>
</feature>
<evidence type="ECO:0000256" key="2">
    <source>
        <dbReference type="SAM" id="SignalP"/>
    </source>
</evidence>
<gene>
    <name evidence="3" type="ORF">OMP38_14970</name>
</gene>
<dbReference type="RefSeq" id="WP_277565845.1">
    <property type="nucleotide sequence ID" value="NZ_JAPDHZ010000003.1"/>
</dbReference>
<comment type="caution">
    <text evidence="3">The sequence shown here is derived from an EMBL/GenBank/DDBJ whole genome shotgun (WGS) entry which is preliminary data.</text>
</comment>
<protein>
    <submittedName>
        <fullName evidence="3">Uncharacterized protein</fullName>
    </submittedName>
</protein>
<accession>A0A9X4KHQ9</accession>
<dbReference type="AlphaFoldDB" id="A0A9X4KHQ9"/>
<keyword evidence="2" id="KW-0732">Signal</keyword>
<feature type="signal peptide" evidence="2">
    <location>
        <begin position="1"/>
        <end position="19"/>
    </location>
</feature>
<evidence type="ECO:0000313" key="4">
    <source>
        <dbReference type="Proteomes" id="UP001153387"/>
    </source>
</evidence>
<evidence type="ECO:0000313" key="3">
    <source>
        <dbReference type="EMBL" id="MDG0792016.1"/>
    </source>
</evidence>
<reference evidence="3 4" key="1">
    <citation type="submission" date="2022-10" db="EMBL/GenBank/DDBJ databases">
        <title>Comparative genomic analysis of Cohnella hashimotonis sp. nov., isolated from the International Space Station.</title>
        <authorList>
            <person name="Simpson A."/>
            <person name="Venkateswaran K."/>
        </authorList>
    </citation>
    <scope>NUCLEOTIDE SEQUENCE [LARGE SCALE GENOMIC DNA]</scope>
    <source>
        <strain evidence="3 4">DSM 18997</strain>
    </source>
</reference>
<keyword evidence="4" id="KW-1185">Reference proteome</keyword>
<name>A0A9X4KHQ9_9BACL</name>
<feature type="chain" id="PRO_5040969832" evidence="2">
    <location>
        <begin position="20"/>
        <end position="192"/>
    </location>
</feature>
<dbReference type="Proteomes" id="UP001153387">
    <property type="component" value="Unassembled WGS sequence"/>
</dbReference>
<sequence>MKLRITTAALLLSVSLAAAGCTNDDKNADPSSSASLAPEATQPASGSASATASATLPASPSASDATPTASGPDSASSPAASDGEAADAPGFLISLPSGSDFKPFMQISEQNAKKVDAVLDGADWEKKESVAMSSSPSYKLSALAGDRVTDVYYVWAGDADAYELVKENGSGYVRLSKIDSASLAKLLPLPAA</sequence>
<dbReference type="PROSITE" id="PS51257">
    <property type="entry name" value="PROKAR_LIPOPROTEIN"/>
    <property type="match status" value="1"/>
</dbReference>